<keyword evidence="2" id="KW-1185">Reference proteome</keyword>
<protein>
    <submittedName>
        <fullName evidence="1">Uncharacterized protein</fullName>
    </submittedName>
</protein>
<reference evidence="1 2" key="1">
    <citation type="journal article" date="2012" name="Genome Biol.">
        <title>Sequencing three crocodilian genomes to illuminate the evolution of archosaurs and amniotes.</title>
        <authorList>
            <person name="St John J.A."/>
            <person name="Braun E.L."/>
            <person name="Isberg S.R."/>
            <person name="Miles L.G."/>
            <person name="Chong A.Y."/>
            <person name="Gongora J."/>
            <person name="Dalzell P."/>
            <person name="Moran C."/>
            <person name="Bed'hom B."/>
            <person name="Abzhanov A."/>
            <person name="Burgess S.C."/>
            <person name="Cooksey A.M."/>
            <person name="Castoe T.A."/>
            <person name="Crawford N.G."/>
            <person name="Densmore L.D."/>
            <person name="Drew J.C."/>
            <person name="Edwards S.V."/>
            <person name="Faircloth B.C."/>
            <person name="Fujita M.K."/>
            <person name="Greenwold M.J."/>
            <person name="Hoffmann F.G."/>
            <person name="Howard J.M."/>
            <person name="Iguchi T."/>
            <person name="Janes D.E."/>
            <person name="Khan S.Y."/>
            <person name="Kohno S."/>
            <person name="de Koning A.J."/>
            <person name="Lance S.L."/>
            <person name="McCarthy F.M."/>
            <person name="McCormack J.E."/>
            <person name="Merchant M.E."/>
            <person name="Peterson D.G."/>
            <person name="Pollock D.D."/>
            <person name="Pourmand N."/>
            <person name="Raney B.J."/>
            <person name="Roessler K.A."/>
            <person name="Sanford J.R."/>
            <person name="Sawyer R.H."/>
            <person name="Schmidt C.J."/>
            <person name="Triplett E.W."/>
            <person name="Tuberville T.D."/>
            <person name="Venegas-Anaya M."/>
            <person name="Howard J.T."/>
            <person name="Jarvis E.D."/>
            <person name="Guillette L.J.Jr."/>
            <person name="Glenn T.C."/>
            <person name="Green R.E."/>
            <person name="Ray D.A."/>
        </authorList>
    </citation>
    <scope>NUCLEOTIDE SEQUENCE [LARGE SCALE GENOMIC DNA]</scope>
    <source>
        <strain evidence="1">KSC_2009_1</strain>
    </source>
</reference>
<name>A0A151NS78_ALLMI</name>
<sequence>MVGGPLVIVSADKGPSRWLQVQHMVSMIAGTREAKASFQLHSLGRLQELLLTVFKPLQCFGGFSLSFACAVILMRTATVKNGDSLMQTLVCQHQSKPDASMGRSRPLVTPVNHCSPSLAANWYSGLIKFLSHLKYQETHCFPHPITDKED</sequence>
<proteinExistence type="predicted"/>
<dbReference type="AlphaFoldDB" id="A0A151NS78"/>
<dbReference type="EMBL" id="AKHW03002185">
    <property type="protein sequence ID" value="KYO39560.1"/>
    <property type="molecule type" value="Genomic_DNA"/>
</dbReference>
<evidence type="ECO:0000313" key="1">
    <source>
        <dbReference type="EMBL" id="KYO39560.1"/>
    </source>
</evidence>
<accession>A0A151NS78</accession>
<organism evidence="1 2">
    <name type="scientific">Alligator mississippiensis</name>
    <name type="common">American alligator</name>
    <dbReference type="NCBI Taxonomy" id="8496"/>
    <lineage>
        <taxon>Eukaryota</taxon>
        <taxon>Metazoa</taxon>
        <taxon>Chordata</taxon>
        <taxon>Craniata</taxon>
        <taxon>Vertebrata</taxon>
        <taxon>Euteleostomi</taxon>
        <taxon>Archelosauria</taxon>
        <taxon>Archosauria</taxon>
        <taxon>Crocodylia</taxon>
        <taxon>Alligatoridae</taxon>
        <taxon>Alligatorinae</taxon>
        <taxon>Alligator</taxon>
    </lineage>
</organism>
<evidence type="ECO:0000313" key="2">
    <source>
        <dbReference type="Proteomes" id="UP000050525"/>
    </source>
</evidence>
<comment type="caution">
    <text evidence="1">The sequence shown here is derived from an EMBL/GenBank/DDBJ whole genome shotgun (WGS) entry which is preliminary data.</text>
</comment>
<dbReference type="Proteomes" id="UP000050525">
    <property type="component" value="Unassembled WGS sequence"/>
</dbReference>
<gene>
    <name evidence="1" type="ORF">Y1Q_0018646</name>
</gene>